<keyword evidence="9" id="KW-0443">Lipid metabolism</keyword>
<dbReference type="InterPro" id="IPR015421">
    <property type="entry name" value="PyrdxlP-dep_Trfase_major"/>
</dbReference>
<organism evidence="12 13">
    <name type="scientific">Laetiporus sulphureus 93-53</name>
    <dbReference type="NCBI Taxonomy" id="1314785"/>
    <lineage>
        <taxon>Eukaryota</taxon>
        <taxon>Fungi</taxon>
        <taxon>Dikarya</taxon>
        <taxon>Basidiomycota</taxon>
        <taxon>Agaricomycotina</taxon>
        <taxon>Agaricomycetes</taxon>
        <taxon>Polyporales</taxon>
        <taxon>Laetiporus</taxon>
    </lineage>
</organism>
<evidence type="ECO:0000256" key="3">
    <source>
        <dbReference type="ARBA" id="ARBA00004991"/>
    </source>
</evidence>
<dbReference type="EC" id="2.3.1.50" evidence="5"/>
<dbReference type="PANTHER" id="PTHR13693:SF2">
    <property type="entry name" value="SERINE PALMITOYLTRANSFERASE 1"/>
    <property type="match status" value="1"/>
</dbReference>
<keyword evidence="10" id="KW-0012">Acyltransferase</keyword>
<evidence type="ECO:0000256" key="6">
    <source>
        <dbReference type="ARBA" id="ARBA00022679"/>
    </source>
</evidence>
<evidence type="ECO:0000256" key="2">
    <source>
        <dbReference type="ARBA" id="ARBA00004760"/>
    </source>
</evidence>
<evidence type="ECO:0000256" key="1">
    <source>
        <dbReference type="ARBA" id="ARBA00001933"/>
    </source>
</evidence>
<dbReference type="Proteomes" id="UP000076871">
    <property type="component" value="Unassembled WGS sequence"/>
</dbReference>
<dbReference type="PANTHER" id="PTHR13693">
    <property type="entry name" value="CLASS II AMINOTRANSFERASE/8-AMINO-7-OXONONANOATE SYNTHASE"/>
    <property type="match status" value="1"/>
</dbReference>
<dbReference type="RefSeq" id="XP_040765834.1">
    <property type="nucleotide sequence ID" value="XM_040904183.1"/>
</dbReference>
<keyword evidence="13" id="KW-1185">Reference proteome</keyword>
<evidence type="ECO:0000256" key="9">
    <source>
        <dbReference type="ARBA" id="ARBA00023098"/>
    </source>
</evidence>
<gene>
    <name evidence="12" type="ORF">LAESUDRAFT_649527</name>
</gene>
<dbReference type="AlphaFoldDB" id="A0A165F0A5"/>
<dbReference type="InterPro" id="IPR004839">
    <property type="entry name" value="Aminotransferase_I/II_large"/>
</dbReference>
<sequence length="544" mass="59575">MSATSSSLEPLFTFLAQSYDTFETTFYKIPGSAVIARYVRSSHRDDPGRTLLEVILIIFAIRTLLQSRTQAETSGKHFINFSEKEIDDLVDEWTPEPLAPPLDVTEQSDLDAVPIIAGPTGPKPKLVNGKTVLNLATYNFTGLAGNAKIKERCVETLRKYGLGSCGPAGFYGTQDVHIQLEQDIADFLGTEASIIYSQAFSTVSSVIPAFCKRGDIIVADRGVNFAIQKGLQISRCTVRWYDHNDMESLEHVLESVEKERRKKRMPLTRRFIVTEGIFDHDGVMSDLPKLVELKLKYKYRLILDESVSFGSVGRTGRGLTELYNVPASQVDMLVGSMATGLTSAGGFCAGSHIVVKHQRINGTAFVFSASMPPMLAVAASEGINILRQTPSILNTLQENVRAVRAILDKVDCITIPSHTASALIHINVRTATPPAATLSPVTPMTPASPLSPSSVRFSNPASVYPRERVQFDGPLEERLLQEVVEEALAQGVMLTRAKRLRGQEPTDVRPSIRLAISAAMSRKDCEKAANVVKAACVKILGKRR</sequence>
<dbReference type="EMBL" id="KV427616">
    <property type="protein sequence ID" value="KZT08094.1"/>
    <property type="molecule type" value="Genomic_DNA"/>
</dbReference>
<comment type="cofactor">
    <cofactor evidence="1">
        <name>pyridoxal 5'-phosphate</name>
        <dbReference type="ChEBI" id="CHEBI:597326"/>
    </cofactor>
</comment>
<dbReference type="OrthoDB" id="3168162at2759"/>
<dbReference type="GO" id="GO:0030170">
    <property type="term" value="F:pyridoxal phosphate binding"/>
    <property type="evidence" value="ECO:0007669"/>
    <property type="project" value="InterPro"/>
</dbReference>
<evidence type="ECO:0000256" key="7">
    <source>
        <dbReference type="ARBA" id="ARBA00022898"/>
    </source>
</evidence>
<dbReference type="GO" id="GO:0005783">
    <property type="term" value="C:endoplasmic reticulum"/>
    <property type="evidence" value="ECO:0007669"/>
    <property type="project" value="TreeGrafter"/>
</dbReference>
<dbReference type="Pfam" id="PF00155">
    <property type="entry name" value="Aminotran_1_2"/>
    <property type="match status" value="1"/>
</dbReference>
<dbReference type="InterPro" id="IPR050087">
    <property type="entry name" value="AON_synthase_class-II"/>
</dbReference>
<evidence type="ECO:0000313" key="12">
    <source>
        <dbReference type="EMBL" id="KZT08094.1"/>
    </source>
</evidence>
<proteinExistence type="inferred from homology"/>
<dbReference type="InParanoid" id="A0A165F0A5"/>
<keyword evidence="8" id="KW-0746">Sphingolipid metabolism</keyword>
<protein>
    <recommendedName>
        <fullName evidence="5">serine C-palmitoyltransferase</fullName>
        <ecNumber evidence="5">2.3.1.50</ecNumber>
    </recommendedName>
</protein>
<accession>A0A165F0A5</accession>
<dbReference type="GO" id="GO:0004758">
    <property type="term" value="F:serine C-palmitoyltransferase activity"/>
    <property type="evidence" value="ECO:0007669"/>
    <property type="project" value="TreeGrafter"/>
</dbReference>
<reference evidence="12 13" key="1">
    <citation type="journal article" date="2016" name="Mol. Biol. Evol.">
        <title>Comparative Genomics of Early-Diverging Mushroom-Forming Fungi Provides Insights into the Origins of Lignocellulose Decay Capabilities.</title>
        <authorList>
            <person name="Nagy L.G."/>
            <person name="Riley R."/>
            <person name="Tritt A."/>
            <person name="Adam C."/>
            <person name="Daum C."/>
            <person name="Floudas D."/>
            <person name="Sun H."/>
            <person name="Yadav J.S."/>
            <person name="Pangilinan J."/>
            <person name="Larsson K.H."/>
            <person name="Matsuura K."/>
            <person name="Barry K."/>
            <person name="Labutti K."/>
            <person name="Kuo R."/>
            <person name="Ohm R.A."/>
            <person name="Bhattacharya S.S."/>
            <person name="Shirouzu T."/>
            <person name="Yoshinaga Y."/>
            <person name="Martin F.M."/>
            <person name="Grigoriev I.V."/>
            <person name="Hibbett D.S."/>
        </authorList>
    </citation>
    <scope>NUCLEOTIDE SEQUENCE [LARGE SCALE GENOMIC DNA]</scope>
    <source>
        <strain evidence="12 13">93-53</strain>
    </source>
</reference>
<dbReference type="Gene3D" id="3.40.640.10">
    <property type="entry name" value="Type I PLP-dependent aspartate aminotransferase-like (Major domain)"/>
    <property type="match status" value="1"/>
</dbReference>
<dbReference type="Gene3D" id="3.90.1150.10">
    <property type="entry name" value="Aspartate Aminotransferase, domain 1"/>
    <property type="match status" value="1"/>
</dbReference>
<comment type="pathway">
    <text evidence="3">Sphingolipid metabolism.</text>
</comment>
<dbReference type="GO" id="GO:0046513">
    <property type="term" value="P:ceramide biosynthetic process"/>
    <property type="evidence" value="ECO:0007669"/>
    <property type="project" value="TreeGrafter"/>
</dbReference>
<evidence type="ECO:0000256" key="8">
    <source>
        <dbReference type="ARBA" id="ARBA00022919"/>
    </source>
</evidence>
<evidence type="ECO:0000256" key="4">
    <source>
        <dbReference type="ARBA" id="ARBA00008392"/>
    </source>
</evidence>
<evidence type="ECO:0000256" key="10">
    <source>
        <dbReference type="ARBA" id="ARBA00023315"/>
    </source>
</evidence>
<dbReference type="GO" id="GO:0046512">
    <property type="term" value="P:sphingosine biosynthetic process"/>
    <property type="evidence" value="ECO:0007669"/>
    <property type="project" value="TreeGrafter"/>
</dbReference>
<feature type="domain" description="Aminotransferase class I/classII large" evidence="11">
    <location>
        <begin position="131"/>
        <end position="530"/>
    </location>
</feature>
<keyword evidence="6 12" id="KW-0808">Transferase</keyword>
<evidence type="ECO:0000259" key="11">
    <source>
        <dbReference type="Pfam" id="PF00155"/>
    </source>
</evidence>
<dbReference type="SUPFAM" id="SSF53383">
    <property type="entry name" value="PLP-dependent transferases"/>
    <property type="match status" value="1"/>
</dbReference>
<evidence type="ECO:0000313" key="13">
    <source>
        <dbReference type="Proteomes" id="UP000076871"/>
    </source>
</evidence>
<evidence type="ECO:0000256" key="5">
    <source>
        <dbReference type="ARBA" id="ARBA00013220"/>
    </source>
</evidence>
<dbReference type="InterPro" id="IPR015422">
    <property type="entry name" value="PyrdxlP-dep_Trfase_small"/>
</dbReference>
<comment type="similarity">
    <text evidence="4">Belongs to the class-II pyridoxal-phosphate-dependent aminotransferase family.</text>
</comment>
<dbReference type="GO" id="GO:0016020">
    <property type="term" value="C:membrane"/>
    <property type="evidence" value="ECO:0007669"/>
    <property type="project" value="GOC"/>
</dbReference>
<dbReference type="STRING" id="1314785.A0A165F0A5"/>
<dbReference type="InterPro" id="IPR015424">
    <property type="entry name" value="PyrdxlP-dep_Trfase"/>
</dbReference>
<name>A0A165F0A5_9APHY</name>
<comment type="pathway">
    <text evidence="2">Lipid metabolism; sphingolipid metabolism.</text>
</comment>
<dbReference type="FunCoup" id="A0A165F0A5">
    <property type="interactions" value="661"/>
</dbReference>
<keyword evidence="7" id="KW-0663">Pyridoxal phosphate</keyword>
<dbReference type="GeneID" id="63821213"/>